<sequence length="291" mass="32978">MEDNGKRRQASVRDGVTDQDKTVVSKIMQRFRPIAPKPAVGESSGDTKSCRFLGRNRRSKRKYVRVRNKNISSGSSNNKDRLCSNIKARGDGENARTDLDKETYVDDRSDIATLQLLPEKDMDPITALTISSSLDRTVVESWLTVECVNVMSTDLGWYHKLKISRMNEGDEIVMRMLDADTCPWLVSDGSNRVYWINPAYRNMLGDPDAEVTIKVWLVVATDLMEEMSCMLELYGAVTCRVRVRYEPSTCRNEKSHSESEVKMTVPCDVWRMGSGGFAWRLDVESALTLGR</sequence>
<dbReference type="Proteomes" id="UP001642260">
    <property type="component" value="Unassembled WGS sequence"/>
</dbReference>
<evidence type="ECO:0000256" key="1">
    <source>
        <dbReference type="SAM" id="MobiDB-lite"/>
    </source>
</evidence>
<dbReference type="PANTHER" id="PTHR33595:SF4">
    <property type="entry name" value="EMB|CAB62340.1"/>
    <property type="match status" value="1"/>
</dbReference>
<name>A0ABC8KHR6_ERUVS</name>
<evidence type="ECO:0000313" key="3">
    <source>
        <dbReference type="EMBL" id="CAH8358089.1"/>
    </source>
</evidence>
<dbReference type="PANTHER" id="PTHR33595">
    <property type="entry name" value="VON WILLEBRAND FACTOR A DOMAIN PROTEIN"/>
    <property type="match status" value="1"/>
</dbReference>
<proteinExistence type="predicted"/>
<reference evidence="3 4" key="1">
    <citation type="submission" date="2022-03" db="EMBL/GenBank/DDBJ databases">
        <authorList>
            <person name="Macdonald S."/>
            <person name="Ahmed S."/>
            <person name="Newling K."/>
        </authorList>
    </citation>
    <scope>NUCLEOTIDE SEQUENCE [LARGE SCALE GENOMIC DNA]</scope>
</reference>
<gene>
    <name evidence="3" type="ORF">ERUC_LOCUS23845</name>
</gene>
<comment type="caution">
    <text evidence="3">The sequence shown here is derived from an EMBL/GenBank/DDBJ whole genome shotgun (WGS) entry which is preliminary data.</text>
</comment>
<dbReference type="EMBL" id="CAKOAT010241820">
    <property type="protein sequence ID" value="CAH8358089.1"/>
    <property type="molecule type" value="Genomic_DNA"/>
</dbReference>
<organism evidence="3 4">
    <name type="scientific">Eruca vesicaria subsp. sativa</name>
    <name type="common">Garden rocket</name>
    <name type="synonym">Eruca sativa</name>
    <dbReference type="NCBI Taxonomy" id="29727"/>
    <lineage>
        <taxon>Eukaryota</taxon>
        <taxon>Viridiplantae</taxon>
        <taxon>Streptophyta</taxon>
        <taxon>Embryophyta</taxon>
        <taxon>Tracheophyta</taxon>
        <taxon>Spermatophyta</taxon>
        <taxon>Magnoliopsida</taxon>
        <taxon>eudicotyledons</taxon>
        <taxon>Gunneridae</taxon>
        <taxon>Pentapetalae</taxon>
        <taxon>rosids</taxon>
        <taxon>malvids</taxon>
        <taxon>Brassicales</taxon>
        <taxon>Brassicaceae</taxon>
        <taxon>Brassiceae</taxon>
        <taxon>Eruca</taxon>
    </lineage>
</organism>
<feature type="region of interest" description="Disordered" evidence="1">
    <location>
        <begin position="1"/>
        <end position="52"/>
    </location>
</feature>
<feature type="domain" description="DUF7950" evidence="2">
    <location>
        <begin position="139"/>
        <end position="288"/>
    </location>
</feature>
<dbReference type="InterPro" id="IPR057710">
    <property type="entry name" value="DUF7950"/>
</dbReference>
<accession>A0ABC8KHR6</accession>
<protein>
    <recommendedName>
        <fullName evidence="2">DUF7950 domain-containing protein</fullName>
    </recommendedName>
</protein>
<keyword evidence="4" id="KW-1185">Reference proteome</keyword>
<evidence type="ECO:0000313" key="4">
    <source>
        <dbReference type="Proteomes" id="UP001642260"/>
    </source>
</evidence>
<dbReference type="AlphaFoldDB" id="A0ABC8KHR6"/>
<evidence type="ECO:0000259" key="2">
    <source>
        <dbReference type="Pfam" id="PF25821"/>
    </source>
</evidence>
<dbReference type="Pfam" id="PF25821">
    <property type="entry name" value="DUF7950"/>
    <property type="match status" value="1"/>
</dbReference>